<dbReference type="Proteomes" id="UP000256964">
    <property type="component" value="Unassembled WGS sequence"/>
</dbReference>
<organism evidence="1 2">
    <name type="scientific">Lentinus brumalis</name>
    <dbReference type="NCBI Taxonomy" id="2498619"/>
    <lineage>
        <taxon>Eukaryota</taxon>
        <taxon>Fungi</taxon>
        <taxon>Dikarya</taxon>
        <taxon>Basidiomycota</taxon>
        <taxon>Agaricomycotina</taxon>
        <taxon>Agaricomycetes</taxon>
        <taxon>Polyporales</taxon>
        <taxon>Polyporaceae</taxon>
        <taxon>Lentinus</taxon>
    </lineage>
</organism>
<gene>
    <name evidence="1" type="ORF">OH76DRAFT_155687</name>
</gene>
<dbReference type="EMBL" id="KZ857390">
    <property type="protein sequence ID" value="RDX52393.1"/>
    <property type="molecule type" value="Genomic_DNA"/>
</dbReference>
<dbReference type="OrthoDB" id="2737129at2759"/>
<proteinExistence type="predicted"/>
<keyword evidence="2" id="KW-1185">Reference proteome</keyword>
<accession>A0A371DIN3</accession>
<evidence type="ECO:0000313" key="1">
    <source>
        <dbReference type="EMBL" id="RDX52393.1"/>
    </source>
</evidence>
<sequence length="171" mass="20039">MQHIVNEDVVRPSSEDTPPFLPVTKLIRGSHTVRNMFPRRTVPDEFNPVTVDFKRLSDLPLLWYGVPYDGQKILKYALRRGYGKKSHPKDPGPHPLSTWHNFLEKYKERYGMDVGLRKVWGCDRHVFAFYSNRDMAVLDVRHHDWAMSTIAAMGFDADKDAKWWVDIHEQC</sequence>
<evidence type="ECO:0000313" key="2">
    <source>
        <dbReference type="Proteomes" id="UP000256964"/>
    </source>
</evidence>
<dbReference type="AlphaFoldDB" id="A0A371DIN3"/>
<reference evidence="1 2" key="1">
    <citation type="journal article" date="2018" name="Biotechnol. Biofuels">
        <title>Integrative visual omics of the white-rot fungus Polyporus brumalis exposes the biotechnological potential of its oxidative enzymes for delignifying raw plant biomass.</title>
        <authorList>
            <person name="Miyauchi S."/>
            <person name="Rancon A."/>
            <person name="Drula E."/>
            <person name="Hage H."/>
            <person name="Chaduli D."/>
            <person name="Favel A."/>
            <person name="Grisel S."/>
            <person name="Henrissat B."/>
            <person name="Herpoel-Gimbert I."/>
            <person name="Ruiz-Duenas F.J."/>
            <person name="Chevret D."/>
            <person name="Hainaut M."/>
            <person name="Lin J."/>
            <person name="Wang M."/>
            <person name="Pangilinan J."/>
            <person name="Lipzen A."/>
            <person name="Lesage-Meessen L."/>
            <person name="Navarro D."/>
            <person name="Riley R."/>
            <person name="Grigoriev I.V."/>
            <person name="Zhou S."/>
            <person name="Raouche S."/>
            <person name="Rosso M.N."/>
        </authorList>
    </citation>
    <scope>NUCLEOTIDE SEQUENCE [LARGE SCALE GENOMIC DNA]</scope>
    <source>
        <strain evidence="1 2">BRFM 1820</strain>
    </source>
</reference>
<name>A0A371DIN3_9APHY</name>
<protein>
    <submittedName>
        <fullName evidence="1">Uncharacterized protein</fullName>
    </submittedName>
</protein>